<dbReference type="RefSeq" id="WP_141198228.1">
    <property type="nucleotide sequence ID" value="NZ_CP041186.1"/>
</dbReference>
<evidence type="ECO:0000256" key="1">
    <source>
        <dbReference type="SAM" id="MobiDB-lite"/>
    </source>
</evidence>
<dbReference type="InterPro" id="IPR025511">
    <property type="entry name" value="DUF4398"/>
</dbReference>
<dbReference type="PROSITE" id="PS51257">
    <property type="entry name" value="PROKAR_LIPOPROTEIN"/>
    <property type="match status" value="1"/>
</dbReference>
<feature type="domain" description="DUF4398" evidence="3">
    <location>
        <begin position="43"/>
        <end position="108"/>
    </location>
</feature>
<proteinExistence type="predicted"/>
<keyword evidence="2" id="KW-1133">Transmembrane helix</keyword>
<name>A0A4Y6PTW9_PERCE</name>
<feature type="transmembrane region" description="Helical" evidence="2">
    <location>
        <begin position="15"/>
        <end position="34"/>
    </location>
</feature>
<reference evidence="4 5" key="1">
    <citation type="submission" date="2019-06" db="EMBL/GenBank/DDBJ databases">
        <title>Persicimonas caeni gen. nov., sp. nov., a predatory bacterium isolated from solar saltern.</title>
        <authorList>
            <person name="Wang S."/>
        </authorList>
    </citation>
    <scope>NUCLEOTIDE SEQUENCE [LARGE SCALE GENOMIC DNA]</scope>
    <source>
        <strain evidence="4 5">YN101</strain>
    </source>
</reference>
<dbReference type="Proteomes" id="UP000315995">
    <property type="component" value="Chromosome"/>
</dbReference>
<protein>
    <submittedName>
        <fullName evidence="4">DUF4398 domain-containing protein</fullName>
    </submittedName>
</protein>
<evidence type="ECO:0000313" key="4">
    <source>
        <dbReference type="EMBL" id="QDG51748.1"/>
    </source>
</evidence>
<evidence type="ECO:0000256" key="2">
    <source>
        <dbReference type="SAM" id="Phobius"/>
    </source>
</evidence>
<gene>
    <name evidence="4" type="ORF">FIV42_13620</name>
</gene>
<dbReference type="Pfam" id="PF14346">
    <property type="entry name" value="DUF4398"/>
    <property type="match status" value="1"/>
</dbReference>
<keyword evidence="5" id="KW-1185">Reference proteome</keyword>
<evidence type="ECO:0000313" key="5">
    <source>
        <dbReference type="Proteomes" id="UP000315995"/>
    </source>
</evidence>
<accession>A0A4Y6PTW9</accession>
<dbReference type="EMBL" id="CP041186">
    <property type="protein sequence ID" value="QDG51748.1"/>
    <property type="molecule type" value="Genomic_DNA"/>
</dbReference>
<evidence type="ECO:0000259" key="3">
    <source>
        <dbReference type="Pfam" id="PF14346"/>
    </source>
</evidence>
<dbReference type="OrthoDB" id="5526399at2"/>
<organism evidence="4 5">
    <name type="scientific">Persicimonas caeni</name>
    <dbReference type="NCBI Taxonomy" id="2292766"/>
    <lineage>
        <taxon>Bacteria</taxon>
        <taxon>Deltaproteobacteria</taxon>
        <taxon>Bradymonadales</taxon>
        <taxon>Bradymonadaceae</taxon>
        <taxon>Persicimonas</taxon>
    </lineage>
</organism>
<feature type="compositionally biased region" description="Basic and acidic residues" evidence="1">
    <location>
        <begin position="117"/>
        <end position="133"/>
    </location>
</feature>
<keyword evidence="2" id="KW-0812">Transmembrane</keyword>
<accession>A0A5B8YB94</accession>
<keyword evidence="2" id="KW-0472">Membrane</keyword>
<feature type="region of interest" description="Disordered" evidence="1">
    <location>
        <begin position="110"/>
        <end position="143"/>
    </location>
</feature>
<dbReference type="AlphaFoldDB" id="A0A4Y6PTW9"/>
<sequence>MQVLRDTVRTLGTTARGGLVAATLVLVTVLLVGCGPVQSTQRISEAEVDFERARVVEAHEKAPYEYFSAKYYLHKAKEEWGYSDFEAAYDYARKAKQAARAAILKAKEDPWTGSPVDKAKTQEVEGAQKKQAESDTEAGPRGF</sequence>
<dbReference type="Gene3D" id="1.20.1270.390">
    <property type="match status" value="1"/>
</dbReference>